<evidence type="ECO:0000313" key="1">
    <source>
        <dbReference type="EMBL" id="EEE17606.1"/>
    </source>
</evidence>
<sequence length="50" mass="5635">MDASSTTRCNFCRTHGLTNAVRFSLSGYREESWMTNVPLYAVHCLAALRP</sequence>
<organism evidence="1 2">
    <name type="scientific">Lancefieldella rimae (strain ATCC 49626 / DSM 7090 / CCUG 31168 / NBRC 15546 / VPI D140H-11A)</name>
    <name type="common">Atopobium rimae</name>
    <dbReference type="NCBI Taxonomy" id="553184"/>
    <lineage>
        <taxon>Bacteria</taxon>
        <taxon>Bacillati</taxon>
        <taxon>Actinomycetota</taxon>
        <taxon>Coriobacteriia</taxon>
        <taxon>Coriobacteriales</taxon>
        <taxon>Atopobiaceae</taxon>
        <taxon>Lancefieldella</taxon>
    </lineage>
</organism>
<protein>
    <submittedName>
        <fullName evidence="1">Uncharacterized protein</fullName>
    </submittedName>
</protein>
<name>B9CM09_LANR4</name>
<proteinExistence type="predicted"/>
<dbReference type="AlphaFoldDB" id="B9CM09"/>
<evidence type="ECO:0000313" key="2">
    <source>
        <dbReference type="Proteomes" id="UP000004070"/>
    </source>
</evidence>
<gene>
    <name evidence="1" type="ORF">ATORI0001_1345</name>
</gene>
<reference evidence="1 2" key="1">
    <citation type="submission" date="2009-01" db="EMBL/GenBank/DDBJ databases">
        <authorList>
            <person name="Madupu R."/>
            <person name="Sebastian Y."/>
            <person name="Durkin A.S."/>
            <person name="Torralba M."/>
            <person name="Methe B."/>
            <person name="Sutton G.G."/>
            <person name="Strausberg R.L."/>
            <person name="Nelson K.E."/>
        </authorList>
    </citation>
    <scope>NUCLEOTIDE SEQUENCE [LARGE SCALE GENOMIC DNA]</scope>
    <source>
        <strain evidence="1 2">ATCC 49626</strain>
    </source>
</reference>
<comment type="caution">
    <text evidence="1">The sequence shown here is derived from an EMBL/GenBank/DDBJ whole genome shotgun (WGS) entry which is preliminary data.</text>
</comment>
<accession>B9CM09</accession>
<dbReference type="EMBL" id="ACFE01000002">
    <property type="protein sequence ID" value="EEE17606.1"/>
    <property type="molecule type" value="Genomic_DNA"/>
</dbReference>
<dbReference type="Proteomes" id="UP000004070">
    <property type="component" value="Unassembled WGS sequence"/>
</dbReference>